<accession>A0ABT3V0I9</accession>
<keyword evidence="1" id="KW-0812">Transmembrane</keyword>
<dbReference type="Proteomes" id="UP001165590">
    <property type="component" value="Unassembled WGS sequence"/>
</dbReference>
<feature type="transmembrane region" description="Helical" evidence="1">
    <location>
        <begin position="23"/>
        <end position="47"/>
    </location>
</feature>
<name>A0ABT3V0I9_9ACTN</name>
<evidence type="ECO:0008006" key="4">
    <source>
        <dbReference type="Google" id="ProtNLM"/>
    </source>
</evidence>
<evidence type="ECO:0000313" key="3">
    <source>
        <dbReference type="Proteomes" id="UP001165590"/>
    </source>
</evidence>
<gene>
    <name evidence="2" type="ORF">K3769_03270</name>
</gene>
<sequence>MPKDVKRAAAEEPKRSIPVLPRANAVVAVIVAVASLAAAIFILILVPDDAGKAAAGAIATAGLALAGRLGTPGH</sequence>
<organism evidence="2 3">
    <name type="scientific">Streptomyces ortus</name>
    <dbReference type="NCBI Taxonomy" id="2867268"/>
    <lineage>
        <taxon>Bacteria</taxon>
        <taxon>Bacillati</taxon>
        <taxon>Actinomycetota</taxon>
        <taxon>Actinomycetes</taxon>
        <taxon>Kitasatosporales</taxon>
        <taxon>Streptomycetaceae</taxon>
        <taxon>Streptomyces</taxon>
    </lineage>
</organism>
<keyword evidence="3" id="KW-1185">Reference proteome</keyword>
<comment type="caution">
    <text evidence="2">The sequence shown here is derived from an EMBL/GenBank/DDBJ whole genome shotgun (WGS) entry which is preliminary data.</text>
</comment>
<dbReference type="RefSeq" id="WP_267024926.1">
    <property type="nucleotide sequence ID" value="NZ_JAIFZO010000002.1"/>
</dbReference>
<evidence type="ECO:0000313" key="2">
    <source>
        <dbReference type="EMBL" id="MCX4231808.1"/>
    </source>
</evidence>
<keyword evidence="1" id="KW-0472">Membrane</keyword>
<evidence type="ECO:0000256" key="1">
    <source>
        <dbReference type="SAM" id="Phobius"/>
    </source>
</evidence>
<proteinExistence type="predicted"/>
<keyword evidence="1" id="KW-1133">Transmembrane helix</keyword>
<dbReference type="EMBL" id="JAIFZO010000002">
    <property type="protein sequence ID" value="MCX4231808.1"/>
    <property type="molecule type" value="Genomic_DNA"/>
</dbReference>
<reference evidence="2" key="1">
    <citation type="journal article" date="2022" name="bioRxiv">
        <title>Discovery and biosynthetic assessment of Streptomyces ortus sp nov. isolated from a deep-sea sponge.</title>
        <authorList>
            <person name="Williams S.E."/>
        </authorList>
    </citation>
    <scope>NUCLEOTIDE SEQUENCE</scope>
    <source>
        <strain evidence="2">A15ISP2-DRY2</strain>
    </source>
</reference>
<protein>
    <recommendedName>
        <fullName evidence="4">SpdD protein</fullName>
    </recommendedName>
</protein>